<accession>A0A0N8IB26</accession>
<dbReference type="AlphaFoldDB" id="A0A0N8IB26"/>
<dbReference type="GO" id="GO:0012505">
    <property type="term" value="C:endomembrane system"/>
    <property type="evidence" value="ECO:0007669"/>
    <property type="project" value="UniProtKB-SubCell"/>
</dbReference>
<dbReference type="Pfam" id="PF04191">
    <property type="entry name" value="PEMT"/>
    <property type="match status" value="1"/>
</dbReference>
<protein>
    <recommendedName>
        <fullName evidence="8">S-isoprenylcysteine methyltransferase</fullName>
    </recommendedName>
</protein>
<organism evidence="6 7">
    <name type="scientific">Aliiroseovarius crassostreae</name>
    <dbReference type="NCBI Taxonomy" id="154981"/>
    <lineage>
        <taxon>Bacteria</taxon>
        <taxon>Pseudomonadati</taxon>
        <taxon>Pseudomonadota</taxon>
        <taxon>Alphaproteobacteria</taxon>
        <taxon>Rhodobacterales</taxon>
        <taxon>Paracoccaceae</taxon>
        <taxon>Aliiroseovarius</taxon>
    </lineage>
</organism>
<dbReference type="STRING" id="154981.AKJ29_04780"/>
<name>A0A0N8IB26_9RHOB</name>
<evidence type="ECO:0000313" key="6">
    <source>
        <dbReference type="EMBL" id="KPN61931.1"/>
    </source>
</evidence>
<dbReference type="RefSeq" id="WP_055192581.1">
    <property type="nucleotide sequence ID" value="NZ_FPBS01000011.1"/>
</dbReference>
<dbReference type="Gene3D" id="1.20.120.1630">
    <property type="match status" value="1"/>
</dbReference>
<gene>
    <name evidence="6" type="ORF">AKJ29_04780</name>
</gene>
<dbReference type="Proteomes" id="UP000050471">
    <property type="component" value="Unassembled WGS sequence"/>
</dbReference>
<dbReference type="PANTHER" id="PTHR12714:SF9">
    <property type="entry name" value="PROTEIN-S-ISOPRENYLCYSTEINE O-METHYLTRANSFERASE"/>
    <property type="match status" value="1"/>
</dbReference>
<evidence type="ECO:0000256" key="1">
    <source>
        <dbReference type="ARBA" id="ARBA00004127"/>
    </source>
</evidence>
<feature type="transmembrane region" description="Helical" evidence="5">
    <location>
        <begin position="38"/>
        <end position="58"/>
    </location>
</feature>
<reference evidence="6 7" key="1">
    <citation type="submission" date="2015-09" db="EMBL/GenBank/DDBJ databases">
        <title>Draft genome sequence of Aliiroseovarius crassostreae CV919-312TSm, the causative agent of Roseovarius Oyster Disease (formerly Juvenile Oyster Disease).</title>
        <authorList>
            <person name="Kessner L."/>
            <person name="Spinard E."/>
            <person name="Nelson D."/>
        </authorList>
    </citation>
    <scope>NUCLEOTIDE SEQUENCE [LARGE SCALE GENOMIC DNA]</scope>
    <source>
        <strain evidence="6 7">CV919-312</strain>
    </source>
</reference>
<evidence type="ECO:0000256" key="3">
    <source>
        <dbReference type="ARBA" id="ARBA00022989"/>
    </source>
</evidence>
<keyword evidence="3 5" id="KW-1133">Transmembrane helix</keyword>
<keyword evidence="4 5" id="KW-0472">Membrane</keyword>
<keyword evidence="2 5" id="KW-0812">Transmembrane</keyword>
<evidence type="ECO:0000256" key="2">
    <source>
        <dbReference type="ARBA" id="ARBA00022692"/>
    </source>
</evidence>
<evidence type="ECO:0008006" key="8">
    <source>
        <dbReference type="Google" id="ProtNLM"/>
    </source>
</evidence>
<evidence type="ECO:0000256" key="5">
    <source>
        <dbReference type="SAM" id="Phobius"/>
    </source>
</evidence>
<dbReference type="GO" id="GO:0016740">
    <property type="term" value="F:transferase activity"/>
    <property type="evidence" value="ECO:0007669"/>
    <property type="project" value="UniProtKB-ARBA"/>
</dbReference>
<keyword evidence="7" id="KW-1185">Reference proteome</keyword>
<comment type="caution">
    <text evidence="6">The sequence shown here is derived from an EMBL/GenBank/DDBJ whole genome shotgun (WGS) entry which is preliminary data.</text>
</comment>
<dbReference type="EMBL" id="LKBA01000023">
    <property type="protein sequence ID" value="KPN61931.1"/>
    <property type="molecule type" value="Genomic_DNA"/>
</dbReference>
<proteinExistence type="predicted"/>
<feature type="transmembrane region" description="Helical" evidence="5">
    <location>
        <begin position="6"/>
        <end position="26"/>
    </location>
</feature>
<feature type="transmembrane region" description="Helical" evidence="5">
    <location>
        <begin position="91"/>
        <end position="117"/>
    </location>
</feature>
<sequence>MQLLDLPPVWLLGLLAGTYALHLAVPEVGFGPLALPELGAVFIMFGIGLMLCAMWEFLRARTTIMPRATPTAFLQRGIYRFSRNPIYLGDALVLLGAVLWWNIAPAILFVPLFIFLINKRFIEGEEAGLRALYGAEFEEWSRKVRRWI</sequence>
<dbReference type="PANTHER" id="PTHR12714">
    <property type="entry name" value="PROTEIN-S ISOPRENYLCYSTEINE O-METHYLTRANSFERASE"/>
    <property type="match status" value="1"/>
</dbReference>
<comment type="subcellular location">
    <subcellularLocation>
        <location evidence="1">Endomembrane system</location>
        <topology evidence="1">Multi-pass membrane protein</topology>
    </subcellularLocation>
</comment>
<evidence type="ECO:0000256" key="4">
    <source>
        <dbReference type="ARBA" id="ARBA00023136"/>
    </source>
</evidence>
<dbReference type="InterPro" id="IPR007318">
    <property type="entry name" value="Phopholipid_MeTrfase"/>
</dbReference>
<evidence type="ECO:0000313" key="7">
    <source>
        <dbReference type="Proteomes" id="UP000050471"/>
    </source>
</evidence>